<keyword evidence="3" id="KW-0804">Transcription</keyword>
<organism evidence="6 7">
    <name type="scientific">Streptomyces marokkonensis</name>
    <dbReference type="NCBI Taxonomy" id="324855"/>
    <lineage>
        <taxon>Bacteria</taxon>
        <taxon>Bacillati</taxon>
        <taxon>Actinomycetota</taxon>
        <taxon>Actinomycetes</taxon>
        <taxon>Kitasatosporales</taxon>
        <taxon>Streptomycetaceae</taxon>
        <taxon>Streptomyces</taxon>
    </lineage>
</organism>
<evidence type="ECO:0000256" key="1">
    <source>
        <dbReference type="ARBA" id="ARBA00023015"/>
    </source>
</evidence>
<dbReference type="InterPro" id="IPR023772">
    <property type="entry name" value="DNA-bd_HTH_TetR-type_CS"/>
</dbReference>
<proteinExistence type="predicted"/>
<dbReference type="PANTHER" id="PTHR30055">
    <property type="entry name" value="HTH-TYPE TRANSCRIPTIONAL REGULATOR RUTR"/>
    <property type="match status" value="1"/>
</dbReference>
<dbReference type="NCBIfam" id="NF041196">
    <property type="entry name" value="ScbR_bind_reg"/>
    <property type="match status" value="1"/>
</dbReference>
<dbReference type="SUPFAM" id="SSF46689">
    <property type="entry name" value="Homeodomain-like"/>
    <property type="match status" value="1"/>
</dbReference>
<dbReference type="EMBL" id="BAABCQ010000117">
    <property type="protein sequence ID" value="GAA3996693.1"/>
    <property type="molecule type" value="Genomic_DNA"/>
</dbReference>
<feature type="domain" description="HTH tetR-type" evidence="5">
    <location>
        <begin position="8"/>
        <end position="68"/>
    </location>
</feature>
<dbReference type="SUPFAM" id="SSF48498">
    <property type="entry name" value="Tetracyclin repressor-like, C-terminal domain"/>
    <property type="match status" value="1"/>
</dbReference>
<keyword evidence="7" id="KW-1185">Reference proteome</keyword>
<dbReference type="InterPro" id="IPR009057">
    <property type="entry name" value="Homeodomain-like_sf"/>
</dbReference>
<evidence type="ECO:0000256" key="3">
    <source>
        <dbReference type="ARBA" id="ARBA00023163"/>
    </source>
</evidence>
<evidence type="ECO:0000259" key="5">
    <source>
        <dbReference type="PROSITE" id="PS50977"/>
    </source>
</evidence>
<sequence length="215" mass="23227">MSQQERAARTQTALIRSAAEMFDRHGYEKASLNDISSGAGVSRGALHFHFDSKAEVACAVESAAARTLRRVLDGVPSEEVCALQGLTDLTHRLVRLLLRDVVVRAGFLLSCEAGARVRTDLCQQWRTYVHGLVLRAAEEKTLAPGVSQEGVVNTVVGATVGFVVLSRADKQWLTARTVTGFWRVLLPSLADPLTMAGLEPAGTRLAHGDPRRTAP</sequence>
<protein>
    <submittedName>
        <fullName evidence="6">ScbR family autoregulator-binding transcription factor</fullName>
    </submittedName>
</protein>
<keyword evidence="1" id="KW-0805">Transcription regulation</keyword>
<accession>A0ABP7RFG3</accession>
<dbReference type="Gene3D" id="1.10.357.10">
    <property type="entry name" value="Tetracycline Repressor, domain 2"/>
    <property type="match status" value="1"/>
</dbReference>
<dbReference type="InterPro" id="IPR036271">
    <property type="entry name" value="Tet_transcr_reg_TetR-rel_C_sf"/>
</dbReference>
<dbReference type="PANTHER" id="PTHR30055:SF234">
    <property type="entry name" value="HTH-TYPE TRANSCRIPTIONAL REGULATOR BETI"/>
    <property type="match status" value="1"/>
</dbReference>
<feature type="DNA-binding region" description="H-T-H motif" evidence="4">
    <location>
        <begin position="31"/>
        <end position="50"/>
    </location>
</feature>
<name>A0ABP7RFG3_9ACTN</name>
<dbReference type="PRINTS" id="PR00455">
    <property type="entry name" value="HTHTETR"/>
</dbReference>
<evidence type="ECO:0000256" key="2">
    <source>
        <dbReference type="ARBA" id="ARBA00023125"/>
    </source>
</evidence>
<dbReference type="Proteomes" id="UP001500034">
    <property type="component" value="Unassembled WGS sequence"/>
</dbReference>
<reference evidence="7" key="1">
    <citation type="journal article" date="2019" name="Int. J. Syst. Evol. Microbiol.">
        <title>The Global Catalogue of Microorganisms (GCM) 10K type strain sequencing project: providing services to taxonomists for standard genome sequencing and annotation.</title>
        <authorList>
            <consortium name="The Broad Institute Genomics Platform"/>
            <consortium name="The Broad Institute Genome Sequencing Center for Infectious Disease"/>
            <person name="Wu L."/>
            <person name="Ma J."/>
        </authorList>
    </citation>
    <scope>NUCLEOTIDE SEQUENCE [LARGE SCALE GENOMIC DNA]</scope>
    <source>
        <strain evidence="7">JCM 17027</strain>
    </source>
</reference>
<dbReference type="InterPro" id="IPR047923">
    <property type="entry name" value="ArpA-like"/>
</dbReference>
<gene>
    <name evidence="6" type="ORF">GCM10022384_49890</name>
</gene>
<dbReference type="Pfam" id="PF00440">
    <property type="entry name" value="TetR_N"/>
    <property type="match status" value="1"/>
</dbReference>
<dbReference type="InterPro" id="IPR001647">
    <property type="entry name" value="HTH_TetR"/>
</dbReference>
<dbReference type="PROSITE" id="PS01081">
    <property type="entry name" value="HTH_TETR_1"/>
    <property type="match status" value="1"/>
</dbReference>
<keyword evidence="2 4" id="KW-0238">DNA-binding</keyword>
<dbReference type="PROSITE" id="PS50977">
    <property type="entry name" value="HTH_TETR_2"/>
    <property type="match status" value="1"/>
</dbReference>
<evidence type="ECO:0000256" key="4">
    <source>
        <dbReference type="PROSITE-ProRule" id="PRU00335"/>
    </source>
</evidence>
<dbReference type="RefSeq" id="WP_345595573.1">
    <property type="nucleotide sequence ID" value="NZ_BAABCQ010000117.1"/>
</dbReference>
<comment type="caution">
    <text evidence="6">The sequence shown here is derived from an EMBL/GenBank/DDBJ whole genome shotgun (WGS) entry which is preliminary data.</text>
</comment>
<dbReference type="InterPro" id="IPR050109">
    <property type="entry name" value="HTH-type_TetR-like_transc_reg"/>
</dbReference>
<evidence type="ECO:0000313" key="6">
    <source>
        <dbReference type="EMBL" id="GAA3996693.1"/>
    </source>
</evidence>
<evidence type="ECO:0000313" key="7">
    <source>
        <dbReference type="Proteomes" id="UP001500034"/>
    </source>
</evidence>